<feature type="region of interest" description="Disordered" evidence="1">
    <location>
        <begin position="210"/>
        <end position="238"/>
    </location>
</feature>
<sequence>MTHLSLAARQLLQMQAALARPTPRLSGDHRAVVACLLRKPEDASAGLDVFFILRAQAEGTSRWSGQVGFPGGHVEPGEEDHDAVSRECKEEVGLFLDEPGAYRYLGSIVERSVARRRGSLVVACRVYEQLARQSPRHVQANEVAACGWTPLEALLGDAEPLQWSAVHGPVGEVWDGFPSVRLPLKELHLADGTDEAVDRSHWHTDKILPHVDTAQPQTFMTHQQRPAQREKDQRPETE</sequence>
<dbReference type="PANTHER" id="PTHR12992">
    <property type="entry name" value="NUDIX HYDROLASE"/>
    <property type="match status" value="1"/>
</dbReference>
<organism evidence="3 4">
    <name type="scientific">Durusdinium trenchii</name>
    <dbReference type="NCBI Taxonomy" id="1381693"/>
    <lineage>
        <taxon>Eukaryota</taxon>
        <taxon>Sar</taxon>
        <taxon>Alveolata</taxon>
        <taxon>Dinophyceae</taxon>
        <taxon>Suessiales</taxon>
        <taxon>Symbiodiniaceae</taxon>
        <taxon>Durusdinium</taxon>
    </lineage>
</organism>
<dbReference type="InterPro" id="IPR000086">
    <property type="entry name" value="NUDIX_hydrolase_dom"/>
</dbReference>
<feature type="compositionally biased region" description="Basic and acidic residues" evidence="1">
    <location>
        <begin position="227"/>
        <end position="238"/>
    </location>
</feature>
<feature type="compositionally biased region" description="Polar residues" evidence="1">
    <location>
        <begin position="214"/>
        <end position="226"/>
    </location>
</feature>
<evidence type="ECO:0000259" key="2">
    <source>
        <dbReference type="PROSITE" id="PS51462"/>
    </source>
</evidence>
<dbReference type="Pfam" id="PF00293">
    <property type="entry name" value="NUDIX"/>
    <property type="match status" value="1"/>
</dbReference>
<gene>
    <name evidence="3" type="ORF">SCF082_LOCUS44112</name>
</gene>
<dbReference type="PANTHER" id="PTHR12992:SF44">
    <property type="entry name" value="NUDIX HYDROLASE DOMAIN-CONTAINING PROTEIN"/>
    <property type="match status" value="1"/>
</dbReference>
<reference evidence="3 4" key="1">
    <citation type="submission" date="2024-02" db="EMBL/GenBank/DDBJ databases">
        <authorList>
            <person name="Chen Y."/>
            <person name="Shah S."/>
            <person name="Dougan E. K."/>
            <person name="Thang M."/>
            <person name="Chan C."/>
        </authorList>
    </citation>
    <scope>NUCLEOTIDE SEQUENCE [LARGE SCALE GENOMIC DNA]</scope>
</reference>
<name>A0ABP0R111_9DINO</name>
<dbReference type="SUPFAM" id="SSF55811">
    <property type="entry name" value="Nudix"/>
    <property type="match status" value="1"/>
</dbReference>
<dbReference type="Proteomes" id="UP001642464">
    <property type="component" value="Unassembled WGS sequence"/>
</dbReference>
<evidence type="ECO:0000313" key="3">
    <source>
        <dbReference type="EMBL" id="CAK9093800.1"/>
    </source>
</evidence>
<dbReference type="EMBL" id="CAXAMM010040526">
    <property type="protein sequence ID" value="CAK9093800.1"/>
    <property type="molecule type" value="Genomic_DNA"/>
</dbReference>
<dbReference type="InterPro" id="IPR015797">
    <property type="entry name" value="NUDIX_hydrolase-like_dom_sf"/>
</dbReference>
<feature type="domain" description="Nudix hydrolase" evidence="2">
    <location>
        <begin position="27"/>
        <end position="178"/>
    </location>
</feature>
<protein>
    <submittedName>
        <fullName evidence="3">Uncharacterized protein C14C4.10c</fullName>
    </submittedName>
</protein>
<keyword evidence="4" id="KW-1185">Reference proteome</keyword>
<dbReference type="Gene3D" id="3.90.79.10">
    <property type="entry name" value="Nucleoside Triphosphate Pyrophosphohydrolase"/>
    <property type="match status" value="1"/>
</dbReference>
<proteinExistence type="predicted"/>
<dbReference type="InterPro" id="IPR045121">
    <property type="entry name" value="CoAse"/>
</dbReference>
<evidence type="ECO:0000313" key="4">
    <source>
        <dbReference type="Proteomes" id="UP001642464"/>
    </source>
</evidence>
<accession>A0ABP0R111</accession>
<feature type="non-terminal residue" evidence="3">
    <location>
        <position position="238"/>
    </location>
</feature>
<dbReference type="PROSITE" id="PS51462">
    <property type="entry name" value="NUDIX"/>
    <property type="match status" value="1"/>
</dbReference>
<evidence type="ECO:0000256" key="1">
    <source>
        <dbReference type="SAM" id="MobiDB-lite"/>
    </source>
</evidence>
<comment type="caution">
    <text evidence="3">The sequence shown here is derived from an EMBL/GenBank/DDBJ whole genome shotgun (WGS) entry which is preliminary data.</text>
</comment>